<dbReference type="SUPFAM" id="SSF56719">
    <property type="entry name" value="Type II DNA topoisomerase"/>
    <property type="match status" value="1"/>
</dbReference>
<evidence type="ECO:0000256" key="4">
    <source>
        <dbReference type="ARBA" id="ARBA00023125"/>
    </source>
</evidence>
<evidence type="ECO:0000256" key="5">
    <source>
        <dbReference type="ARBA" id="ARBA00023235"/>
    </source>
</evidence>
<dbReference type="GO" id="GO:0003677">
    <property type="term" value="F:DNA binding"/>
    <property type="evidence" value="ECO:0007669"/>
    <property type="project" value="UniProtKB-UniRule"/>
</dbReference>
<dbReference type="GO" id="GO:0009330">
    <property type="term" value="C:DNA topoisomerase type II (double strand cut, ATP-hydrolyzing) complex"/>
    <property type="evidence" value="ECO:0007669"/>
    <property type="project" value="TreeGrafter"/>
</dbReference>
<dbReference type="SMART" id="SM00434">
    <property type="entry name" value="TOP4c"/>
    <property type="match status" value="1"/>
</dbReference>
<dbReference type="GO" id="GO:0006265">
    <property type="term" value="P:DNA topological change"/>
    <property type="evidence" value="ECO:0007669"/>
    <property type="project" value="UniProtKB-UniRule"/>
</dbReference>
<dbReference type="SUPFAM" id="SSF101904">
    <property type="entry name" value="GyrA/ParC C-terminal domain-like"/>
    <property type="match status" value="1"/>
</dbReference>
<comment type="similarity">
    <text evidence="2">Belongs to the type II topoisomerase GyrA/ParC subunit family.</text>
</comment>
<evidence type="ECO:0000259" key="7">
    <source>
        <dbReference type="PROSITE" id="PS52040"/>
    </source>
</evidence>
<dbReference type="GO" id="GO:0005737">
    <property type="term" value="C:cytoplasm"/>
    <property type="evidence" value="ECO:0007669"/>
    <property type="project" value="TreeGrafter"/>
</dbReference>
<dbReference type="Gene3D" id="1.10.268.10">
    <property type="entry name" value="Topoisomerase, domain 3"/>
    <property type="match status" value="1"/>
</dbReference>
<dbReference type="Pfam" id="PF00521">
    <property type="entry name" value="DNA_topoisoIV"/>
    <property type="match status" value="1"/>
</dbReference>
<dbReference type="Gene3D" id="3.30.1360.40">
    <property type="match status" value="1"/>
</dbReference>
<dbReference type="AlphaFoldDB" id="E9RJH2"/>
<proteinExistence type="inferred from homology"/>
<keyword evidence="8" id="KW-0614">Plasmid</keyword>
<dbReference type="Gene3D" id="2.120.10.90">
    <property type="entry name" value="DNA gyrase/topoisomerase IV, subunit A, C-terminal"/>
    <property type="match status" value="1"/>
</dbReference>
<keyword evidence="4 6" id="KW-0238">DNA-binding</keyword>
<protein>
    <submittedName>
        <fullName evidence="8">Subunit A of ATP-hydrolyzing DNA topoisomerase</fullName>
    </submittedName>
</protein>
<dbReference type="PROSITE" id="PS52040">
    <property type="entry name" value="TOPO_IIA"/>
    <property type="match status" value="1"/>
</dbReference>
<accession>E9RJH2</accession>
<evidence type="ECO:0000313" key="8">
    <source>
        <dbReference type="EMBL" id="BAJ77067.1"/>
    </source>
</evidence>
<dbReference type="PANTHER" id="PTHR43493">
    <property type="entry name" value="DNA GYRASE/TOPOISOMERASE SUBUNIT A"/>
    <property type="match status" value="1"/>
</dbReference>
<feature type="active site" description="O-(5'-phospho-DNA)-tyrosine intermediate" evidence="6">
    <location>
        <position position="113"/>
    </location>
</feature>
<evidence type="ECO:0000256" key="3">
    <source>
        <dbReference type="ARBA" id="ARBA00023029"/>
    </source>
</evidence>
<reference evidence="8" key="2">
    <citation type="submission" date="2011-02" db="EMBL/GenBank/DDBJ databases">
        <title>Genetic factors for stable replication of pLS32 in Bacillus subtilis.</title>
        <authorList>
            <person name="Itaya M."/>
        </authorList>
    </citation>
    <scope>NUCLEOTIDE SEQUENCE</scope>
    <source>
        <strain evidence="8">IAM 11631</strain>
        <plasmid evidence="8">pLS32</plasmid>
    </source>
</reference>
<evidence type="ECO:0000256" key="6">
    <source>
        <dbReference type="PROSITE-ProRule" id="PRU01384"/>
    </source>
</evidence>
<dbReference type="GO" id="GO:0005524">
    <property type="term" value="F:ATP binding"/>
    <property type="evidence" value="ECO:0007669"/>
    <property type="project" value="InterPro"/>
</dbReference>
<dbReference type="InterPro" id="IPR035516">
    <property type="entry name" value="Gyrase/topoIV_suA_C"/>
</dbReference>
<geneLocation type="plasmid" evidence="8">
    <name>pLS32</name>
</geneLocation>
<sequence length="664" mass="75946">MTTTNKNIEQIIENNMMEYSAYILLDRALPDLRDGLKPVHRRILYSMYLQKAFKFTKSANVAGQVMKLHPHGSSYGSMVGMVQKDRHIIPMLEGKGNFGQYTSRDLMPAADRYSEVKLSEISIDMMQNFDKNVVDFIDNYDGTMKMPEVLPVKFPSILAYSNSGIGVGFSSSIPSFNLKELTEAIVKYIETGEKTVLVPDFATGGLIVKEDNVFRQLNEEGRGTVKIRGKAEIVKNEIHITEIPYSTTRQAIIEKIVELNKAGKLKEVTDVKDLTGLKGMLITITARRNTDMNVLLEKLYKFTPLQSTFSANMNMLVDDLPKVLGVWQTIDKWLEWRTTCIKRGLSHDIETMTRKLHLLQGLEKVLLDIDEAIEIIRRSSRDQIERNLQKHFGIDFEQAKEVANMKLRNINREYIIKKIEDIDKFEKTIENYKMIVKSQDKINQIIIKGLNETKEKYGKERRTKIAELTEVKPVRLVEEVPNYAVTIYLTKEGYCYKFKGNQEPNLKPGDEVLKVFETENKAEILIFGSDRVCHKVELKDIDETRANALGTYLPNMIRDKNITIVSYSILDSTHKFIIAAYSNNRIAKINLEAFQGNRTILKNSYCLKQDLLDMITLEDDVSLNLLTDKSKLTVDTKNFNLTNGRNATGVYASPSRKLKKIEVA</sequence>
<reference evidence="8" key="1">
    <citation type="journal article" date="1997" name="Proc. Natl. Acad. Sci. U.S.A.">
        <title>Experimental surgery to create subgenomes of Bacillus subtilis 168.</title>
        <authorList>
            <person name="Itaya M."/>
            <person name="Tanaka T."/>
        </authorList>
    </citation>
    <scope>NUCLEOTIDE SEQUENCE</scope>
    <source>
        <strain evidence="8">IAM 11631</strain>
        <plasmid evidence="8">pLS32</plasmid>
    </source>
</reference>
<feature type="domain" description="Topo IIA-type catalytic" evidence="7">
    <location>
        <begin position="29"/>
        <end position="480"/>
    </location>
</feature>
<dbReference type="PANTHER" id="PTHR43493:SF5">
    <property type="entry name" value="DNA GYRASE SUBUNIT A, CHLOROPLASTIC_MITOCHONDRIAL"/>
    <property type="match status" value="1"/>
</dbReference>
<dbReference type="RefSeq" id="WP_013603342.1">
    <property type="nucleotide sequence ID" value="NC_015149.1"/>
</dbReference>
<dbReference type="InterPro" id="IPR013758">
    <property type="entry name" value="Topo_IIA_A/C_ab"/>
</dbReference>
<comment type="catalytic activity">
    <reaction evidence="1 6">
        <text>ATP-dependent breakage, passage and rejoining of double-stranded DNA.</text>
        <dbReference type="EC" id="5.6.2.2"/>
    </reaction>
</comment>
<dbReference type="InterPro" id="IPR050220">
    <property type="entry name" value="Type_II_DNA_Topoisomerases"/>
</dbReference>
<organism evidence="8">
    <name type="scientific">Bacillus subtilis subsp. natto</name>
    <dbReference type="NCBI Taxonomy" id="86029"/>
    <lineage>
        <taxon>Bacteria</taxon>
        <taxon>Bacillati</taxon>
        <taxon>Bacillota</taxon>
        <taxon>Bacilli</taxon>
        <taxon>Bacillales</taxon>
        <taxon>Bacillaceae</taxon>
        <taxon>Bacillus</taxon>
    </lineage>
</organism>
<dbReference type="EMBL" id="AB615353">
    <property type="protein sequence ID" value="BAJ77067.1"/>
    <property type="molecule type" value="Genomic_DNA"/>
</dbReference>
<dbReference type="InterPro" id="IPR013760">
    <property type="entry name" value="Topo_IIA-like_dom_sf"/>
</dbReference>
<evidence type="ECO:0000256" key="1">
    <source>
        <dbReference type="ARBA" id="ARBA00000185"/>
    </source>
</evidence>
<name>E9RJH2_BACNA</name>
<dbReference type="InterPro" id="IPR002205">
    <property type="entry name" value="Topo_IIA_dom_A"/>
</dbReference>
<dbReference type="Gene3D" id="3.90.199.10">
    <property type="entry name" value="Topoisomerase II, domain 5"/>
    <property type="match status" value="1"/>
</dbReference>
<keyword evidence="3 6" id="KW-0799">Topoisomerase</keyword>
<keyword evidence="5 6" id="KW-0413">Isomerase</keyword>
<dbReference type="GO" id="GO:0034335">
    <property type="term" value="F:DNA negative supercoiling activity"/>
    <property type="evidence" value="ECO:0007669"/>
    <property type="project" value="UniProtKB-ARBA"/>
</dbReference>
<evidence type="ECO:0000256" key="2">
    <source>
        <dbReference type="ARBA" id="ARBA00008263"/>
    </source>
</evidence>
<dbReference type="InterPro" id="IPR013757">
    <property type="entry name" value="Topo_IIA_A_a_sf"/>
</dbReference>